<dbReference type="SUPFAM" id="SSF57756">
    <property type="entry name" value="Retrovirus zinc finger-like domains"/>
    <property type="match status" value="1"/>
</dbReference>
<feature type="compositionally biased region" description="Basic and acidic residues" evidence="7">
    <location>
        <begin position="739"/>
        <end position="758"/>
    </location>
</feature>
<dbReference type="InterPro" id="IPR001878">
    <property type="entry name" value="Znf_CCHC"/>
</dbReference>
<dbReference type="FunFam" id="3.10.20.90:FF:000070">
    <property type="entry name" value="E3 ubiquitin-protein ligase RBBP6 isoform X2"/>
    <property type="match status" value="1"/>
</dbReference>
<dbReference type="Gene3D" id="4.10.60.10">
    <property type="entry name" value="Zinc finger, CCHC-type"/>
    <property type="match status" value="1"/>
</dbReference>
<feature type="compositionally biased region" description="Basic residues" evidence="7">
    <location>
        <begin position="1667"/>
        <end position="1684"/>
    </location>
</feature>
<dbReference type="GO" id="GO:0006397">
    <property type="term" value="P:mRNA processing"/>
    <property type="evidence" value="ECO:0007669"/>
    <property type="project" value="InterPro"/>
</dbReference>
<evidence type="ECO:0000256" key="1">
    <source>
        <dbReference type="ARBA" id="ARBA00004123"/>
    </source>
</evidence>
<feature type="compositionally biased region" description="Basic and acidic residues" evidence="7">
    <location>
        <begin position="327"/>
        <end position="336"/>
    </location>
</feature>
<feature type="compositionally biased region" description="Basic and acidic residues" evidence="7">
    <location>
        <begin position="1009"/>
        <end position="1048"/>
    </location>
</feature>
<evidence type="ECO:0000259" key="9">
    <source>
        <dbReference type="PROSITE" id="PS50158"/>
    </source>
</evidence>
<dbReference type="InterPro" id="IPR033489">
    <property type="entry name" value="RBBP6"/>
</dbReference>
<protein>
    <submittedName>
        <fullName evidence="12">E3 ubiquitin-protein ligase RBBP6</fullName>
    </submittedName>
</protein>
<dbReference type="InterPro" id="IPR036875">
    <property type="entry name" value="Znf_CCHC_sf"/>
</dbReference>
<dbReference type="PROSITE" id="PS50158">
    <property type="entry name" value="ZF_CCHC"/>
    <property type="match status" value="1"/>
</dbReference>
<evidence type="ECO:0000259" key="10">
    <source>
        <dbReference type="PROSITE" id="PS51282"/>
    </source>
</evidence>
<keyword evidence="2" id="KW-0479">Metal-binding</keyword>
<dbReference type="SUPFAM" id="SSF57850">
    <property type="entry name" value="RING/U-box"/>
    <property type="match status" value="1"/>
</dbReference>
<dbReference type="GO" id="GO:0003676">
    <property type="term" value="F:nucleic acid binding"/>
    <property type="evidence" value="ECO:0007669"/>
    <property type="project" value="InterPro"/>
</dbReference>
<comment type="subcellular location">
    <subcellularLocation>
        <location evidence="1">Nucleus</location>
    </subcellularLocation>
</comment>
<feature type="domain" description="DWNN" evidence="10">
    <location>
        <begin position="3"/>
        <end position="76"/>
    </location>
</feature>
<feature type="compositionally biased region" description="Pro residues" evidence="7">
    <location>
        <begin position="317"/>
        <end position="326"/>
    </location>
</feature>
<feature type="compositionally biased region" description="Pro residues" evidence="7">
    <location>
        <begin position="522"/>
        <end position="550"/>
    </location>
</feature>
<feature type="region of interest" description="Disordered" evidence="7">
    <location>
        <begin position="515"/>
        <end position="1152"/>
    </location>
</feature>
<feature type="compositionally biased region" description="Basic residues" evidence="7">
    <location>
        <begin position="632"/>
        <end position="651"/>
    </location>
</feature>
<feature type="compositionally biased region" description="Basic and acidic residues" evidence="7">
    <location>
        <begin position="1138"/>
        <end position="1152"/>
    </location>
</feature>
<keyword evidence="11" id="KW-1185">Reference proteome</keyword>
<dbReference type="FunCoup" id="A0A7F5R7F2">
    <property type="interactions" value="653"/>
</dbReference>
<dbReference type="PROSITE" id="PS50089">
    <property type="entry name" value="ZF_RING_2"/>
    <property type="match status" value="1"/>
</dbReference>
<feature type="compositionally biased region" description="Basic and acidic residues" evidence="7">
    <location>
        <begin position="571"/>
        <end position="582"/>
    </location>
</feature>
<evidence type="ECO:0000256" key="7">
    <source>
        <dbReference type="SAM" id="MobiDB-lite"/>
    </source>
</evidence>
<dbReference type="GO" id="GO:0006511">
    <property type="term" value="P:ubiquitin-dependent protein catabolic process"/>
    <property type="evidence" value="ECO:0007669"/>
    <property type="project" value="TreeGrafter"/>
</dbReference>
<evidence type="ECO:0000256" key="5">
    <source>
        <dbReference type="ARBA" id="ARBA00023242"/>
    </source>
</evidence>
<keyword evidence="4" id="KW-0862">Zinc</keyword>
<accession>A0A7F5R7F2</accession>
<dbReference type="RefSeq" id="XP_025831889.1">
    <property type="nucleotide sequence ID" value="XM_025976104.1"/>
</dbReference>
<reference evidence="12" key="1">
    <citation type="submission" date="2025-08" db="UniProtKB">
        <authorList>
            <consortium name="RefSeq"/>
        </authorList>
    </citation>
    <scope>IDENTIFICATION</scope>
    <source>
        <tissue evidence="12">Entire body</tissue>
    </source>
</reference>
<feature type="compositionally biased region" description="Basic and acidic residues" evidence="7">
    <location>
        <begin position="600"/>
        <end position="610"/>
    </location>
</feature>
<dbReference type="InterPro" id="IPR001841">
    <property type="entry name" value="Znf_RING"/>
</dbReference>
<sequence length="1684" mass="192981">MSVHYKFKSALEYDTVTFDGLHISVRDLKNAIMQQKRIGKGTDFDLQVTNAQTKEVYEDNDALIPKNTSLLIARIPSSQVKVKTWEGYGGSASPDTKIDDIGPIAKTADLSKLDASEEDKIRAMMSQSTQDYDPSNYLKIRGSNQVGAVPLNYRCFKCHQGGHWIKDCPLSQGAEPMEIKKSTGIPRSFMVPVEGPQVPGAMMTPNGSFAVPVLDHQAYNEKPQPPAHPEEKQPEIPEDLVCSICSDLLTDAVMIPCCGNSFCDECIRSILLESEDHECPDCHDRDISPTTLIPNRFLRNAVANFKNTTGYVKRPVYRPPPTIVEPPEPKKDEEPAKVPTSTTPTPIKESTPPPVVPQPETEKLVISEADSTETPKTIVKDTAPEDKVSSQQINIPEGPPGVSPKKDESPRAQPITTMANVPRIVGHPRHKSSHDRSPRRHHPHQKSPSYKETINHMEDRPGTPTVDEPGGIENMAPSTNGKSVYQAGMQPYGTPLAGVMPPVGVHPPVVGSYRPPMAGYQGPPPNFRMPPPMSNPPPYLPSPYTVPPRPVYDGDRAAPYSNYSATYRPSRGRDYPPREPLRRGRTPPGVIDDPLAAFERMLKEKDERERRAKQRKTRSYSRSSSRSYSRSPVHRRGRSRSPRRRMSRSRSRSFSISRSRSRSFSPSPRGSPPRDYSPRGSPRHKGPPRYRSPIKSPPRGPLPPELYRGGFKRTDRDRDLDRDRDYHHPPPPHHHRDRRGYSKDRDKDYGTGGRDMRGRGIGGPPPLSSSAGDYGHAPYYDTYDRGGGGGGRKQNQGPPPSVSAPSSAQWNQSSMIGLGPPRKEYPSSSHPYYASDVGPMHRYHSRDDNPPHHLPPLMQPPPTQQPPSSHLPHIRQYDDIAPPGVEQPPIPGLESTPKYEERYSTPYETDRPVEKYDNYDRVREEKVRDERKRDDRGNYRDERVKERDERTKERDEKVKEREEKIKEEKLKDEKVKDEEYSEVRGVRRSRHSRTPEKSHDSNSKSSKPRSPEKYKRRKWDESSEGREKRSTHEKDKSRRRDTSDDKKSRDKKKRKEKKESEKKKRKDKKERKEHDKEKTRKMEEHDSEQEKVSKEDYPEPKDKEPQRSKEIDEKVLPETELVENREESPETTVSNESGKQKSKETSEIKEEKMKSDLYGDLLSEDVDNTVIQTYGKLAKNDDDEQQSPIKPKIVSPEKEEVIIPSIEQKEIFIEEPKDLDDSERDILEIHTNESDLKPDLELKNEVLAPIPEKSKWEVEEDSVVIFSESSNIDTKAEKSDKSAKVTNEVLKRAENAIFAKAINAIRPIEIKKISLDRAKLYSGERDGKERKVEEYKDTDGRNIQVTIPVNYESDIHPPSTETKPVITSKPRLSVKERLGVKVDDLDNIIQVERNRSRSLSPFSRRANYADRNLGHGERRVQLDERRRRGESSREHQRSSRYDRKDPRRDRNYHRTERSSKRDRDISRDRSGHVRRDRKDSRTPSKKISHERAKSKHKRESSSSSSTSDKKTTEKKKKDKKKEKKREKSKKHHKEEDSKDNVNTGEKEKKEEIKETTKTSAERRKSMIDEAHFEPDYDLETESEKEEKPKEETKKRSNSKTPDSLASKKRKLDKRRDSSSDSSSSSSSEEEKKRKKHKKRKKKKTKKESSSSSSSESESESSADEKDRKKKKHKKKQKKKKKSKK</sequence>
<feature type="compositionally biased region" description="Basic residues" evidence="7">
    <location>
        <begin position="426"/>
        <end position="445"/>
    </location>
</feature>
<dbReference type="CDD" id="cd16620">
    <property type="entry name" value="vRING-HC-C4C4_RBBP6"/>
    <property type="match status" value="1"/>
</dbReference>
<feature type="region of interest" description="Disordered" evidence="7">
    <location>
        <begin position="1177"/>
        <end position="1196"/>
    </location>
</feature>
<dbReference type="Gene3D" id="3.30.40.10">
    <property type="entry name" value="Zinc/RING finger domain, C3HC4 (zinc finger)"/>
    <property type="match status" value="1"/>
</dbReference>
<feature type="compositionally biased region" description="Low complexity" evidence="7">
    <location>
        <begin position="652"/>
        <end position="668"/>
    </location>
</feature>
<feature type="compositionally biased region" description="Basic and acidic residues" evidence="7">
    <location>
        <begin position="1070"/>
        <end position="1128"/>
    </location>
</feature>
<feature type="compositionally biased region" description="Basic and acidic residues" evidence="7">
    <location>
        <begin position="897"/>
        <end position="985"/>
    </location>
</feature>
<dbReference type="KEGG" id="apln:108732563"/>
<dbReference type="PROSITE" id="PS51282">
    <property type="entry name" value="DWNN"/>
    <property type="match status" value="1"/>
</dbReference>
<feature type="compositionally biased region" description="Basic and acidic residues" evidence="7">
    <location>
        <begin position="1584"/>
        <end position="1594"/>
    </location>
</feature>
<dbReference type="GO" id="GO:0005634">
    <property type="term" value="C:nucleus"/>
    <property type="evidence" value="ECO:0007669"/>
    <property type="project" value="UniProtKB-SubCell"/>
</dbReference>
<evidence type="ECO:0000256" key="3">
    <source>
        <dbReference type="ARBA" id="ARBA00022771"/>
    </source>
</evidence>
<dbReference type="Pfam" id="PF08783">
    <property type="entry name" value="DWNN"/>
    <property type="match status" value="1"/>
</dbReference>
<evidence type="ECO:0000256" key="4">
    <source>
        <dbReference type="ARBA" id="ARBA00022833"/>
    </source>
</evidence>
<dbReference type="SMART" id="SM01180">
    <property type="entry name" value="DWNN"/>
    <property type="match status" value="1"/>
</dbReference>
<dbReference type="PANTHER" id="PTHR15439:SF0">
    <property type="entry name" value="CELL DIVISION CYCLE AND APOPTOSIS REGULATOR PROTEIN 1-RELATED"/>
    <property type="match status" value="1"/>
</dbReference>
<organism evidence="11 12">
    <name type="scientific">Agrilus planipennis</name>
    <name type="common">Emerald ash borer</name>
    <name type="synonym">Agrilus marcopoli</name>
    <dbReference type="NCBI Taxonomy" id="224129"/>
    <lineage>
        <taxon>Eukaryota</taxon>
        <taxon>Metazoa</taxon>
        <taxon>Ecdysozoa</taxon>
        <taxon>Arthropoda</taxon>
        <taxon>Hexapoda</taxon>
        <taxon>Insecta</taxon>
        <taxon>Pterygota</taxon>
        <taxon>Neoptera</taxon>
        <taxon>Endopterygota</taxon>
        <taxon>Coleoptera</taxon>
        <taxon>Polyphaga</taxon>
        <taxon>Elateriformia</taxon>
        <taxon>Buprestoidea</taxon>
        <taxon>Buprestidae</taxon>
        <taxon>Agrilinae</taxon>
        <taxon>Agrilus</taxon>
    </lineage>
</organism>
<dbReference type="InterPro" id="IPR014891">
    <property type="entry name" value="DWNN_domain"/>
</dbReference>
<dbReference type="PANTHER" id="PTHR15439">
    <property type="entry name" value="RETINOBLASTOMA-BINDING PROTEIN 6"/>
    <property type="match status" value="1"/>
</dbReference>
<feature type="region of interest" description="Disordered" evidence="7">
    <location>
        <begin position="1393"/>
        <end position="1684"/>
    </location>
</feature>
<dbReference type="OrthoDB" id="106784at2759"/>
<feature type="compositionally biased region" description="Pro residues" evidence="7">
    <location>
        <begin position="695"/>
        <end position="704"/>
    </location>
</feature>
<proteinExistence type="predicted"/>
<dbReference type="GO" id="GO:0008270">
    <property type="term" value="F:zinc ion binding"/>
    <property type="evidence" value="ECO:0007669"/>
    <property type="project" value="UniProtKB-KW"/>
</dbReference>
<feature type="compositionally biased region" description="Basic and acidic residues" evidence="7">
    <location>
        <begin position="1533"/>
        <end position="1574"/>
    </location>
</feature>
<keyword evidence="5" id="KW-0539">Nucleus</keyword>
<feature type="domain" description="CCHC-type" evidence="9">
    <location>
        <begin position="154"/>
        <end position="169"/>
    </location>
</feature>
<gene>
    <name evidence="12" type="primary">LOC108732563</name>
</gene>
<dbReference type="CTD" id="37857"/>
<feature type="compositionally biased region" description="Pro residues" evidence="7">
    <location>
        <begin position="852"/>
        <end position="865"/>
    </location>
</feature>
<dbReference type="SMART" id="SM00184">
    <property type="entry name" value="RING"/>
    <property type="match status" value="1"/>
</dbReference>
<evidence type="ECO:0000313" key="12">
    <source>
        <dbReference type="RefSeq" id="XP_025831889.1"/>
    </source>
</evidence>
<dbReference type="GO" id="GO:0016567">
    <property type="term" value="P:protein ubiquitination"/>
    <property type="evidence" value="ECO:0007669"/>
    <property type="project" value="InterPro"/>
</dbReference>
<feature type="domain" description="RING-type" evidence="8">
    <location>
        <begin position="242"/>
        <end position="283"/>
    </location>
</feature>
<keyword evidence="3 6" id="KW-0863">Zinc-finger</keyword>
<feature type="compositionally biased region" description="Low complexity" evidence="7">
    <location>
        <begin position="620"/>
        <end position="631"/>
    </location>
</feature>
<feature type="compositionally biased region" description="Basic residues" evidence="7">
    <location>
        <begin position="1512"/>
        <end position="1532"/>
    </location>
</feature>
<evidence type="ECO:0000259" key="8">
    <source>
        <dbReference type="PROSITE" id="PS50089"/>
    </source>
</evidence>
<evidence type="ECO:0000313" key="11">
    <source>
        <dbReference type="Proteomes" id="UP000192223"/>
    </source>
</evidence>
<dbReference type="InParanoid" id="A0A7F5R7F2"/>
<dbReference type="InterPro" id="IPR013083">
    <property type="entry name" value="Znf_RING/FYVE/PHD"/>
</dbReference>
<dbReference type="GeneID" id="108732563"/>
<feature type="compositionally biased region" description="Basic and acidic residues" evidence="7">
    <location>
        <begin position="378"/>
        <end position="388"/>
    </location>
</feature>
<evidence type="ECO:0000256" key="6">
    <source>
        <dbReference type="PROSITE-ProRule" id="PRU00047"/>
    </source>
</evidence>
<feature type="compositionally biased region" description="Basic and acidic residues" evidence="7">
    <location>
        <begin position="993"/>
        <end position="1002"/>
    </location>
</feature>
<feature type="region of interest" description="Disordered" evidence="7">
    <location>
        <begin position="312"/>
        <end position="487"/>
    </location>
</feature>
<evidence type="ECO:0000256" key="2">
    <source>
        <dbReference type="ARBA" id="ARBA00022723"/>
    </source>
</evidence>
<dbReference type="Proteomes" id="UP000192223">
    <property type="component" value="Unplaced"/>
</dbReference>
<dbReference type="SMART" id="SM00343">
    <property type="entry name" value="ZnF_C2HC"/>
    <property type="match status" value="1"/>
</dbReference>
<name>A0A7F5R7F2_AGRPL</name>
<feature type="compositionally biased region" description="Basic and acidic residues" evidence="7">
    <location>
        <begin position="712"/>
        <end position="728"/>
    </location>
</feature>
<dbReference type="Pfam" id="PF13923">
    <property type="entry name" value="zf-C3HC4_2"/>
    <property type="match status" value="1"/>
</dbReference>
<feature type="compositionally biased region" description="Basic residues" evidence="7">
    <location>
        <begin position="1632"/>
        <end position="1645"/>
    </location>
</feature>
<dbReference type="GO" id="GO:0061630">
    <property type="term" value="F:ubiquitin protein ligase activity"/>
    <property type="evidence" value="ECO:0007669"/>
    <property type="project" value="InterPro"/>
</dbReference>
<feature type="compositionally biased region" description="Basic and acidic residues" evidence="7">
    <location>
        <begin position="1412"/>
        <end position="1491"/>
    </location>
</feature>
<dbReference type="Gene3D" id="3.10.20.90">
    <property type="entry name" value="Phosphatidylinositol 3-kinase Catalytic Subunit, Chain A, domain 1"/>
    <property type="match status" value="1"/>
</dbReference>